<evidence type="ECO:0000256" key="6">
    <source>
        <dbReference type="HAMAP-Rule" id="MF_02084"/>
    </source>
</evidence>
<dbReference type="InterPro" id="IPR015421">
    <property type="entry name" value="PyrdxlP-dep_Trfase_major"/>
</dbReference>
<feature type="binding site" evidence="6">
    <location>
        <position position="150"/>
    </location>
    <ligand>
        <name>substrate</name>
    </ligand>
</feature>
<dbReference type="RefSeq" id="WP_081420018.1">
    <property type="nucleotide sequence ID" value="NZ_BBYA01000012.1"/>
</dbReference>
<gene>
    <name evidence="6" type="primary">lysJ</name>
    <name evidence="7" type="ORF">ADM99_08185</name>
</gene>
<dbReference type="GO" id="GO:0006526">
    <property type="term" value="P:L-arginine biosynthetic process"/>
    <property type="evidence" value="ECO:0007669"/>
    <property type="project" value="UniProtKB-ARBA"/>
</dbReference>
<dbReference type="NCBIfam" id="TIGR00707">
    <property type="entry name" value="argD"/>
    <property type="match status" value="1"/>
</dbReference>
<dbReference type="InterPro" id="IPR005814">
    <property type="entry name" value="Aminotrans_3"/>
</dbReference>
<comment type="caution">
    <text evidence="7">The sequence shown here is derived from an EMBL/GenBank/DDBJ whole genome shotgun (WGS) entry which is preliminary data.</text>
</comment>
<dbReference type="Gene3D" id="3.90.1150.10">
    <property type="entry name" value="Aspartate Aminotransferase, domain 1"/>
    <property type="match status" value="1"/>
</dbReference>
<comment type="subunit">
    <text evidence="6">Homodimer.</text>
</comment>
<dbReference type="PATRIC" id="fig|229920.5.peg.727"/>
<accession>A0A0N8GLG0</accession>
<dbReference type="Proteomes" id="UP000050430">
    <property type="component" value="Unassembled WGS sequence"/>
</dbReference>
<dbReference type="GO" id="GO:0042802">
    <property type="term" value="F:identical protein binding"/>
    <property type="evidence" value="ECO:0007669"/>
    <property type="project" value="TreeGrafter"/>
</dbReference>
<evidence type="ECO:0000256" key="1">
    <source>
        <dbReference type="ARBA" id="ARBA00022490"/>
    </source>
</evidence>
<dbReference type="UniPathway" id="UPA00033">
    <property type="reaction ID" value="UER00038"/>
</dbReference>
<feature type="modified residue" description="N6-(pyridoxal phosphate)lysine" evidence="6">
    <location>
        <position position="261"/>
    </location>
</feature>
<dbReference type="GO" id="GO:0005737">
    <property type="term" value="C:cytoplasm"/>
    <property type="evidence" value="ECO:0007669"/>
    <property type="project" value="UniProtKB-SubCell"/>
</dbReference>
<evidence type="ECO:0000313" key="7">
    <source>
        <dbReference type="EMBL" id="KPL72394.1"/>
    </source>
</evidence>
<keyword evidence="2 6" id="KW-0032">Aminotransferase</keyword>
<organism evidence="7 8">
    <name type="scientific">Leptolinea tardivitalis</name>
    <dbReference type="NCBI Taxonomy" id="229920"/>
    <lineage>
        <taxon>Bacteria</taxon>
        <taxon>Bacillati</taxon>
        <taxon>Chloroflexota</taxon>
        <taxon>Anaerolineae</taxon>
        <taxon>Anaerolineales</taxon>
        <taxon>Anaerolineaceae</taxon>
        <taxon>Leptolinea</taxon>
    </lineage>
</organism>
<comment type="cofactor">
    <cofactor evidence="6">
        <name>pyridoxal 5'-phosphate</name>
        <dbReference type="ChEBI" id="CHEBI:597326"/>
    </cofactor>
    <text evidence="6">Binds 1 pyridoxal phosphate per subunit.</text>
</comment>
<dbReference type="EMBL" id="LGCK01000008">
    <property type="protein sequence ID" value="KPL72394.1"/>
    <property type="molecule type" value="Genomic_DNA"/>
</dbReference>
<dbReference type="GO" id="GO:0008483">
    <property type="term" value="F:transaminase activity"/>
    <property type="evidence" value="ECO:0007669"/>
    <property type="project" value="UniProtKB-UniRule"/>
</dbReference>
<dbReference type="InterPro" id="IPR049704">
    <property type="entry name" value="Aminotrans_3_PPA_site"/>
</dbReference>
<dbReference type="Gene3D" id="3.40.640.10">
    <property type="entry name" value="Type I PLP-dependent aspartate aminotransferase-like (Major domain)"/>
    <property type="match status" value="1"/>
</dbReference>
<proteinExistence type="inferred from homology"/>
<comment type="catalytic activity">
    <reaction evidence="6">
        <text>[amino-group carrier protein]-C-terminal-gamma-(L-lysyl)-L-glutamate + 2-oxoglutarate = [amino-group carrier protein]-C-terminal-N-(1-carboxy-5-oxopentan-1-yl)-L-glutamine + L-glutamate</text>
        <dbReference type="Rhea" id="RHEA:41952"/>
        <dbReference type="Rhea" id="RHEA-COMP:9714"/>
        <dbReference type="Rhea" id="RHEA-COMP:9715"/>
        <dbReference type="ChEBI" id="CHEBI:16810"/>
        <dbReference type="ChEBI" id="CHEBI:29985"/>
        <dbReference type="ChEBI" id="CHEBI:78501"/>
        <dbReference type="ChEBI" id="CHEBI:78526"/>
        <dbReference type="EC" id="2.6.1.118"/>
    </reaction>
</comment>
<dbReference type="GO" id="GO:0019878">
    <property type="term" value="P:lysine biosynthetic process via aminoadipic acid"/>
    <property type="evidence" value="ECO:0007669"/>
    <property type="project" value="UniProtKB-UniRule"/>
</dbReference>
<comment type="function">
    <text evidence="6">Catalyzes the transfer of the amino group of L-glutamate to [LysW]-aminoadipate 6-semialdehyde, generating [LysW]-gamma-L-lysine.</text>
</comment>
<keyword evidence="1 6" id="KW-0963">Cytoplasm</keyword>
<evidence type="ECO:0000256" key="2">
    <source>
        <dbReference type="ARBA" id="ARBA00022576"/>
    </source>
</evidence>
<keyword evidence="4 6" id="KW-0808">Transferase</keyword>
<dbReference type="EC" id="2.6.1.118" evidence="6"/>
<dbReference type="InterPro" id="IPR015422">
    <property type="entry name" value="PyrdxlP-dep_Trfase_small"/>
</dbReference>
<dbReference type="InterPro" id="IPR015424">
    <property type="entry name" value="PyrdxlP-dep_Trfase"/>
</dbReference>
<feature type="binding site" evidence="6">
    <location>
        <begin position="120"/>
        <end position="121"/>
    </location>
    <ligand>
        <name>pyridoxal 5'-phosphate</name>
        <dbReference type="ChEBI" id="CHEBI:597326"/>
    </ligand>
</feature>
<keyword evidence="5 6" id="KW-0663">Pyridoxal phosphate</keyword>
<comment type="pathway">
    <text evidence="6">Amino-acid biosynthesis; L-lysine biosynthesis via AAA pathway; L-lysine from L-alpha-aminoadipate (Thermus route): step 4/5.</text>
</comment>
<evidence type="ECO:0000256" key="4">
    <source>
        <dbReference type="ARBA" id="ARBA00022679"/>
    </source>
</evidence>
<dbReference type="InterPro" id="IPR004636">
    <property type="entry name" value="AcOrn/SuccOrn_fam"/>
</dbReference>
<keyword evidence="8" id="KW-1185">Reference proteome</keyword>
<dbReference type="Pfam" id="PF00202">
    <property type="entry name" value="Aminotran_3"/>
    <property type="match status" value="1"/>
</dbReference>
<dbReference type="PROSITE" id="PS00600">
    <property type="entry name" value="AA_TRANSFER_CLASS_3"/>
    <property type="match status" value="1"/>
</dbReference>
<comment type="similarity">
    <text evidence="6">Belongs to the class-III pyridoxal-phosphate-dependent aminotransferase family. LysJ subfamily.</text>
</comment>
<dbReference type="AlphaFoldDB" id="A0A0N8GLG0"/>
<dbReference type="GO" id="GO:0030170">
    <property type="term" value="F:pyridoxal phosphate binding"/>
    <property type="evidence" value="ECO:0007669"/>
    <property type="project" value="InterPro"/>
</dbReference>
<dbReference type="InterPro" id="IPR037537">
    <property type="entry name" value="LysJ"/>
</dbReference>
<keyword evidence="6" id="KW-0457">Lysine biosynthesis</keyword>
<feature type="binding site" evidence="6">
    <location>
        <position position="147"/>
    </location>
    <ligand>
        <name>pyridoxal 5'-phosphate</name>
        <dbReference type="ChEBI" id="CHEBI:597326"/>
    </ligand>
</feature>
<sequence length="407" mass="43984">MDQVLSTQIFNSDIKLSSSQIQEKETSFTSGVYSKRPVVIIRGKGAHLWDADGKDYIDCVGGQGAANIGHANPVIAEAIYKQAQNLISCPEMFYNDQRALLIEKLCTTANMSRVFLCNSGTEAVEAGIKFARLLTGRTEIVAAMRGFHGRTFGALSATWEKKYRAPFEPLVPGYKHIPYNDLDALKQAVTDQTAAVLLEVVQGEGGVNPGKTEFMLGAREICRQTGALLVLDEVQTGFGRTGKMFAFQHDNLDPDILCVAKSIGGGIPMGAALLSSTMKDLQPQVHGSTFGGNPLACAASIAAIDYLQNNHLPERAAELGEWFKSQLSTIQSPLIREVRGKGLMVGIELKQKVTPYLQKLMDLGVMALPAGLTVMRFLPPLVIEKSDLEIVVDKVAQVLTSNIEGAG</sequence>
<keyword evidence="3 6" id="KW-0028">Amino-acid biosynthesis</keyword>
<comment type="subcellular location">
    <subcellularLocation>
        <location evidence="6">Cytoplasm</location>
    </subcellularLocation>
</comment>
<dbReference type="FunFam" id="3.40.640.10:FF:000004">
    <property type="entry name" value="Acetylornithine aminotransferase"/>
    <property type="match status" value="1"/>
</dbReference>
<dbReference type="STRING" id="229920.ADM99_08185"/>
<reference evidence="7 8" key="1">
    <citation type="submission" date="2015-07" db="EMBL/GenBank/DDBJ databases">
        <title>Genome sequence of Leptolinea tardivitalis DSM 16556.</title>
        <authorList>
            <person name="Hemp J."/>
            <person name="Ward L.M."/>
            <person name="Pace L.A."/>
            <person name="Fischer W.W."/>
        </authorList>
    </citation>
    <scope>NUCLEOTIDE SEQUENCE [LARGE SCALE GENOMIC DNA]</scope>
    <source>
        <strain evidence="7 8">YMTK-2</strain>
    </source>
</reference>
<evidence type="ECO:0000313" key="8">
    <source>
        <dbReference type="Proteomes" id="UP000050430"/>
    </source>
</evidence>
<dbReference type="PANTHER" id="PTHR11986">
    <property type="entry name" value="AMINOTRANSFERASE CLASS III"/>
    <property type="match status" value="1"/>
</dbReference>
<dbReference type="HAMAP" id="MF_02084">
    <property type="entry name" value="LysJ_aminotrans_3"/>
    <property type="match status" value="1"/>
</dbReference>
<evidence type="ECO:0000256" key="5">
    <source>
        <dbReference type="ARBA" id="ARBA00022898"/>
    </source>
</evidence>
<dbReference type="CDD" id="cd00610">
    <property type="entry name" value="OAT_like"/>
    <property type="match status" value="1"/>
</dbReference>
<feature type="binding site" evidence="6">
    <location>
        <position position="289"/>
    </location>
    <ligand>
        <name>pyridoxal 5'-phosphate</name>
        <dbReference type="ChEBI" id="CHEBI:597326"/>
    </ligand>
</feature>
<protein>
    <recommendedName>
        <fullName evidence="6">Putative [LysW]-aminoadipate semialdehyde transaminase</fullName>
        <ecNumber evidence="6">2.6.1.118</ecNumber>
    </recommendedName>
</protein>
<feature type="binding site" evidence="6">
    <location>
        <position position="288"/>
    </location>
    <ligand>
        <name>substrate</name>
    </ligand>
</feature>
<dbReference type="PIRSF" id="PIRSF000521">
    <property type="entry name" value="Transaminase_4ab_Lys_Orn"/>
    <property type="match status" value="1"/>
</dbReference>
<dbReference type="InterPro" id="IPR050103">
    <property type="entry name" value="Class-III_PLP-dep_AT"/>
</dbReference>
<feature type="binding site" evidence="6">
    <location>
        <begin position="232"/>
        <end position="235"/>
    </location>
    <ligand>
        <name>pyridoxal 5'-phosphate</name>
        <dbReference type="ChEBI" id="CHEBI:597326"/>
    </ligand>
</feature>
<dbReference type="SUPFAM" id="SSF53383">
    <property type="entry name" value="PLP-dependent transferases"/>
    <property type="match status" value="1"/>
</dbReference>
<dbReference type="PANTHER" id="PTHR11986:SF79">
    <property type="entry name" value="ACETYLORNITHINE AMINOTRANSFERASE, MITOCHONDRIAL"/>
    <property type="match status" value="1"/>
</dbReference>
<dbReference type="OrthoDB" id="9807885at2"/>
<evidence type="ECO:0000256" key="3">
    <source>
        <dbReference type="ARBA" id="ARBA00022605"/>
    </source>
</evidence>
<name>A0A0N8GLG0_9CHLR</name>